<feature type="domain" description="C2H2-type" evidence="9">
    <location>
        <begin position="266"/>
        <end position="293"/>
    </location>
</feature>
<accession>A0A9J6EQ55</accession>
<keyword evidence="5" id="KW-0862">Zinc</keyword>
<evidence type="ECO:0000256" key="3">
    <source>
        <dbReference type="ARBA" id="ARBA00022737"/>
    </source>
</evidence>
<keyword evidence="6" id="KW-0539">Nucleus</keyword>
<feature type="domain" description="C2H2-type" evidence="9">
    <location>
        <begin position="294"/>
        <end position="317"/>
    </location>
</feature>
<evidence type="ECO:0000256" key="5">
    <source>
        <dbReference type="ARBA" id="ARBA00022833"/>
    </source>
</evidence>
<organism evidence="10 11">
    <name type="scientific">Rhipicephalus microplus</name>
    <name type="common">Cattle tick</name>
    <name type="synonym">Boophilus microplus</name>
    <dbReference type="NCBI Taxonomy" id="6941"/>
    <lineage>
        <taxon>Eukaryota</taxon>
        <taxon>Metazoa</taxon>
        <taxon>Ecdysozoa</taxon>
        <taxon>Arthropoda</taxon>
        <taxon>Chelicerata</taxon>
        <taxon>Arachnida</taxon>
        <taxon>Acari</taxon>
        <taxon>Parasitiformes</taxon>
        <taxon>Ixodida</taxon>
        <taxon>Ixodoidea</taxon>
        <taxon>Ixodidae</taxon>
        <taxon>Rhipicephalinae</taxon>
        <taxon>Rhipicephalus</taxon>
        <taxon>Boophilus</taxon>
    </lineage>
</organism>
<dbReference type="AlphaFoldDB" id="A0A9J6EQ55"/>
<dbReference type="Pfam" id="PF13912">
    <property type="entry name" value="zf-C2H2_6"/>
    <property type="match status" value="1"/>
</dbReference>
<feature type="domain" description="C2H2-type" evidence="9">
    <location>
        <begin position="238"/>
        <end position="265"/>
    </location>
</feature>
<evidence type="ECO:0000256" key="4">
    <source>
        <dbReference type="ARBA" id="ARBA00022771"/>
    </source>
</evidence>
<dbReference type="EMBL" id="JABSTU010000002">
    <property type="protein sequence ID" value="KAH8036530.1"/>
    <property type="molecule type" value="Genomic_DNA"/>
</dbReference>
<dbReference type="GO" id="GO:0005634">
    <property type="term" value="C:nucleus"/>
    <property type="evidence" value="ECO:0007669"/>
    <property type="project" value="UniProtKB-SubCell"/>
</dbReference>
<evidence type="ECO:0000256" key="7">
    <source>
        <dbReference type="PROSITE-ProRule" id="PRU00042"/>
    </source>
</evidence>
<comment type="subcellular location">
    <subcellularLocation>
        <location evidence="1">Nucleus</location>
    </subcellularLocation>
</comment>
<feature type="domain" description="C2H2-type" evidence="9">
    <location>
        <begin position="177"/>
        <end position="204"/>
    </location>
</feature>
<gene>
    <name evidence="10" type="ORF">HPB51_001349</name>
</gene>
<dbReference type="PANTHER" id="PTHR16515">
    <property type="entry name" value="PR DOMAIN ZINC FINGER PROTEIN"/>
    <property type="match status" value="1"/>
</dbReference>
<dbReference type="Proteomes" id="UP000821866">
    <property type="component" value="Chromosome 10"/>
</dbReference>
<reference evidence="10" key="1">
    <citation type="journal article" date="2020" name="Cell">
        <title>Large-Scale Comparative Analyses of Tick Genomes Elucidate Their Genetic Diversity and Vector Capacities.</title>
        <authorList>
            <consortium name="Tick Genome and Microbiome Consortium (TIGMIC)"/>
            <person name="Jia N."/>
            <person name="Wang J."/>
            <person name="Shi W."/>
            <person name="Du L."/>
            <person name="Sun Y."/>
            <person name="Zhan W."/>
            <person name="Jiang J.F."/>
            <person name="Wang Q."/>
            <person name="Zhang B."/>
            <person name="Ji P."/>
            <person name="Bell-Sakyi L."/>
            <person name="Cui X.M."/>
            <person name="Yuan T.T."/>
            <person name="Jiang B.G."/>
            <person name="Yang W.F."/>
            <person name="Lam T.T."/>
            <person name="Chang Q.C."/>
            <person name="Ding S.J."/>
            <person name="Wang X.J."/>
            <person name="Zhu J.G."/>
            <person name="Ruan X.D."/>
            <person name="Zhao L."/>
            <person name="Wei J.T."/>
            <person name="Ye R.Z."/>
            <person name="Que T.C."/>
            <person name="Du C.H."/>
            <person name="Zhou Y.H."/>
            <person name="Cheng J.X."/>
            <person name="Dai P.F."/>
            <person name="Guo W.B."/>
            <person name="Han X.H."/>
            <person name="Huang E.J."/>
            <person name="Li L.F."/>
            <person name="Wei W."/>
            <person name="Gao Y.C."/>
            <person name="Liu J.Z."/>
            <person name="Shao H.Z."/>
            <person name="Wang X."/>
            <person name="Wang C.C."/>
            <person name="Yang T.C."/>
            <person name="Huo Q.B."/>
            <person name="Li W."/>
            <person name="Chen H.Y."/>
            <person name="Chen S.E."/>
            <person name="Zhou L.G."/>
            <person name="Ni X.B."/>
            <person name="Tian J.H."/>
            <person name="Sheng Y."/>
            <person name="Liu T."/>
            <person name="Pan Y.S."/>
            <person name="Xia L.Y."/>
            <person name="Li J."/>
            <person name="Zhao F."/>
            <person name="Cao W.C."/>
        </authorList>
    </citation>
    <scope>NUCLEOTIDE SEQUENCE</scope>
    <source>
        <strain evidence="10">Rmic-2018</strain>
    </source>
</reference>
<reference evidence="10" key="2">
    <citation type="submission" date="2021-09" db="EMBL/GenBank/DDBJ databases">
        <authorList>
            <person name="Jia N."/>
            <person name="Wang J."/>
            <person name="Shi W."/>
            <person name="Du L."/>
            <person name="Sun Y."/>
            <person name="Zhan W."/>
            <person name="Jiang J."/>
            <person name="Wang Q."/>
            <person name="Zhang B."/>
            <person name="Ji P."/>
            <person name="Sakyi L.B."/>
            <person name="Cui X."/>
            <person name="Yuan T."/>
            <person name="Jiang B."/>
            <person name="Yang W."/>
            <person name="Lam T.T.-Y."/>
            <person name="Chang Q."/>
            <person name="Ding S."/>
            <person name="Wang X."/>
            <person name="Zhu J."/>
            <person name="Ruan X."/>
            <person name="Zhao L."/>
            <person name="Wei J."/>
            <person name="Que T."/>
            <person name="Du C."/>
            <person name="Cheng J."/>
            <person name="Dai P."/>
            <person name="Han X."/>
            <person name="Huang E."/>
            <person name="Gao Y."/>
            <person name="Liu J."/>
            <person name="Shao H."/>
            <person name="Ye R."/>
            <person name="Li L."/>
            <person name="Wei W."/>
            <person name="Wang X."/>
            <person name="Wang C."/>
            <person name="Huo Q."/>
            <person name="Li W."/>
            <person name="Guo W."/>
            <person name="Chen H."/>
            <person name="Chen S."/>
            <person name="Zhou L."/>
            <person name="Zhou L."/>
            <person name="Ni X."/>
            <person name="Tian J."/>
            <person name="Zhou Y."/>
            <person name="Sheng Y."/>
            <person name="Liu T."/>
            <person name="Pan Y."/>
            <person name="Xia L."/>
            <person name="Li J."/>
            <person name="Zhao F."/>
            <person name="Cao W."/>
        </authorList>
    </citation>
    <scope>NUCLEOTIDE SEQUENCE</scope>
    <source>
        <strain evidence="10">Rmic-2018</strain>
        <tissue evidence="10">Larvae</tissue>
    </source>
</reference>
<evidence type="ECO:0000256" key="1">
    <source>
        <dbReference type="ARBA" id="ARBA00004123"/>
    </source>
</evidence>
<evidence type="ECO:0000259" key="9">
    <source>
        <dbReference type="PROSITE" id="PS50157"/>
    </source>
</evidence>
<evidence type="ECO:0000313" key="11">
    <source>
        <dbReference type="Proteomes" id="UP000821866"/>
    </source>
</evidence>
<evidence type="ECO:0000256" key="8">
    <source>
        <dbReference type="SAM" id="MobiDB-lite"/>
    </source>
</evidence>
<evidence type="ECO:0000256" key="6">
    <source>
        <dbReference type="ARBA" id="ARBA00023242"/>
    </source>
</evidence>
<dbReference type="InterPro" id="IPR050331">
    <property type="entry name" value="Zinc_finger"/>
</dbReference>
<dbReference type="PROSITE" id="PS00028">
    <property type="entry name" value="ZINC_FINGER_C2H2_1"/>
    <property type="match status" value="7"/>
</dbReference>
<keyword evidence="3" id="KW-0677">Repeat</keyword>
<keyword evidence="11" id="KW-1185">Reference proteome</keyword>
<feature type="region of interest" description="Disordered" evidence="8">
    <location>
        <begin position="1"/>
        <end position="23"/>
    </location>
</feature>
<feature type="domain" description="C2H2-type" evidence="9">
    <location>
        <begin position="149"/>
        <end position="176"/>
    </location>
</feature>
<dbReference type="FunFam" id="3.30.160.60:FF:000446">
    <property type="entry name" value="Zinc finger protein"/>
    <property type="match status" value="1"/>
</dbReference>
<feature type="domain" description="C2H2-type" evidence="9">
    <location>
        <begin position="117"/>
        <end position="144"/>
    </location>
</feature>
<dbReference type="PROSITE" id="PS50157">
    <property type="entry name" value="ZINC_FINGER_C2H2_2"/>
    <property type="match status" value="7"/>
</dbReference>
<dbReference type="SMART" id="SM00355">
    <property type="entry name" value="ZnF_C2H2"/>
    <property type="match status" value="7"/>
</dbReference>
<dbReference type="VEuPathDB" id="VectorBase:LOC119179087"/>
<sequence>MISFNLTGRSAQTTQVPDAEHGSPSLTCSLSVSYCSPLGNRLYQGVYRANPEDTYRSASENIANIRHFDLDDDSGDALDVTVEECASAATAQDVAGVNVSTPGPSRAAVRKGVRGRFPCKKCGRRFDSLLRRTKHQLTHTGSARGATTLECSECKRKFSSRLTLAEHQAWHENRMLYSCPICGRQFRQNAGLWRHQMTHNRDVQKRRYPCPRCGQDFARPGYLKEHLASHEESHRSRFACDVCQRTFFQRCDLSRHRKTHDGKQQFECAICKRGFSSLASQRRHEKEHDPARKAPCPECGATFTRPCQLKVHIAKYHGDAMLLKPLVPKKRPGQSTGALRMERKLLSQHCDNSAALQRIDGNTTDGLPTQAKGMKYSLLREKLTTPVDVAPMSILQICSSSELNRNPGQLQEQHSICGSTATEFGASCALSSNVTAQSKEPTEQTPTGMGRLAILRGSGSAVSEAADLADKLQCSLKELPIEGIQGDLRAESGTNFVDHPDFQSQAYYDWLSRFTSTCNLAAVPLDTEMLKKVNQVLKAVSDALATPLGALACRENFTALLGIREDLYRTVRSHLDYVLGTLKPSWSSHF</sequence>
<name>A0A9J6EQ55_RHIMP</name>
<dbReference type="Gene3D" id="3.30.160.60">
    <property type="entry name" value="Classic Zinc Finger"/>
    <property type="match status" value="4"/>
</dbReference>
<dbReference type="InterPro" id="IPR013087">
    <property type="entry name" value="Znf_C2H2_type"/>
</dbReference>
<proteinExistence type="predicted"/>
<evidence type="ECO:0000256" key="2">
    <source>
        <dbReference type="ARBA" id="ARBA00022723"/>
    </source>
</evidence>
<dbReference type="InterPro" id="IPR036236">
    <property type="entry name" value="Znf_C2H2_sf"/>
</dbReference>
<dbReference type="SUPFAM" id="SSF57667">
    <property type="entry name" value="beta-beta-alpha zinc fingers"/>
    <property type="match status" value="3"/>
</dbReference>
<dbReference type="Pfam" id="PF00096">
    <property type="entry name" value="zf-C2H2"/>
    <property type="match status" value="4"/>
</dbReference>
<keyword evidence="4 7" id="KW-0863">Zinc-finger</keyword>
<evidence type="ECO:0000313" key="10">
    <source>
        <dbReference type="EMBL" id="KAH8036530.1"/>
    </source>
</evidence>
<dbReference type="PANTHER" id="PTHR16515:SF49">
    <property type="entry name" value="GASTRULA ZINC FINGER PROTEIN XLCGF49.1-LIKE-RELATED"/>
    <property type="match status" value="1"/>
</dbReference>
<feature type="domain" description="C2H2-type" evidence="9">
    <location>
        <begin position="208"/>
        <end position="235"/>
    </location>
</feature>
<protein>
    <recommendedName>
        <fullName evidence="9">C2H2-type domain-containing protein</fullName>
    </recommendedName>
</protein>
<dbReference type="GO" id="GO:0008270">
    <property type="term" value="F:zinc ion binding"/>
    <property type="evidence" value="ECO:0007669"/>
    <property type="project" value="UniProtKB-KW"/>
</dbReference>
<dbReference type="GO" id="GO:0010468">
    <property type="term" value="P:regulation of gene expression"/>
    <property type="evidence" value="ECO:0007669"/>
    <property type="project" value="TreeGrafter"/>
</dbReference>
<keyword evidence="2" id="KW-0479">Metal-binding</keyword>
<feature type="compositionally biased region" description="Polar residues" evidence="8">
    <location>
        <begin position="1"/>
        <end position="16"/>
    </location>
</feature>
<comment type="caution">
    <text evidence="10">The sequence shown here is derived from an EMBL/GenBank/DDBJ whole genome shotgun (WGS) entry which is preliminary data.</text>
</comment>